<dbReference type="Pfam" id="PF00566">
    <property type="entry name" value="RabGAP-TBC"/>
    <property type="match status" value="1"/>
</dbReference>
<dbReference type="GO" id="GO:0005829">
    <property type="term" value="C:cytosol"/>
    <property type="evidence" value="ECO:0007669"/>
    <property type="project" value="GOC"/>
</dbReference>
<dbReference type="GO" id="GO:0042147">
    <property type="term" value="P:retrograde transport, endosome to Golgi"/>
    <property type="evidence" value="ECO:0007669"/>
    <property type="project" value="InterPro"/>
</dbReference>
<comment type="subcellular location">
    <subcellularLocation>
        <location evidence="1">Golgi apparatus</location>
        <location evidence="1">trans-Golgi network</location>
    </subcellularLocation>
</comment>
<dbReference type="GO" id="GO:0005802">
    <property type="term" value="C:trans-Golgi network"/>
    <property type="evidence" value="ECO:0007669"/>
    <property type="project" value="TreeGrafter"/>
</dbReference>
<keyword evidence="3" id="KW-0217">Developmental protein</keyword>
<dbReference type="CDD" id="cd20788">
    <property type="entry name" value="TBC1D23_C-like"/>
    <property type="match status" value="1"/>
</dbReference>
<protein>
    <recommendedName>
        <fullName evidence="2">TBC1 domain family member 23</fullName>
    </recommendedName>
</protein>
<dbReference type="GO" id="GO:1990403">
    <property type="term" value="P:embryonic brain development"/>
    <property type="evidence" value="ECO:0007669"/>
    <property type="project" value="TreeGrafter"/>
</dbReference>
<keyword evidence="4" id="KW-0333">Golgi apparatus</keyword>
<dbReference type="SUPFAM" id="SSF47923">
    <property type="entry name" value="Ypt/Rab-GAP domain of gyp1p"/>
    <property type="match status" value="1"/>
</dbReference>
<dbReference type="FunFam" id="3.40.250.10:FF:000002">
    <property type="entry name" value="TBC1 domain family member 23"/>
    <property type="match status" value="1"/>
</dbReference>
<dbReference type="PROSITE" id="PS50086">
    <property type="entry name" value="TBC_RABGAP"/>
    <property type="match status" value="1"/>
</dbReference>
<feature type="domain" description="Rab-GAP TBC" evidence="5">
    <location>
        <begin position="40"/>
        <end position="221"/>
    </location>
</feature>
<dbReference type="PANTHER" id="PTHR13297">
    <property type="entry name" value="TBC1 DOMAIN FAMILY MEMBER 23-RELATED"/>
    <property type="match status" value="1"/>
</dbReference>
<name>A0A8C2H1A6_CYPCA</name>
<accession>A0A8C2H1A6</accession>
<dbReference type="InterPro" id="IPR036873">
    <property type="entry name" value="Rhodanese-like_dom_sf"/>
</dbReference>
<organism evidence="7 8">
    <name type="scientific">Cyprinus carpio</name>
    <name type="common">Common carp</name>
    <dbReference type="NCBI Taxonomy" id="7962"/>
    <lineage>
        <taxon>Eukaryota</taxon>
        <taxon>Metazoa</taxon>
        <taxon>Chordata</taxon>
        <taxon>Craniata</taxon>
        <taxon>Vertebrata</taxon>
        <taxon>Euteleostomi</taxon>
        <taxon>Actinopterygii</taxon>
        <taxon>Neopterygii</taxon>
        <taxon>Teleostei</taxon>
        <taxon>Ostariophysi</taxon>
        <taxon>Cypriniformes</taxon>
        <taxon>Cyprinidae</taxon>
        <taxon>Cyprininae</taxon>
        <taxon>Cyprinus</taxon>
    </lineage>
</organism>
<dbReference type="Ensembl" id="ENSCCRT00020012482.1">
    <property type="protein sequence ID" value="ENSCCRP00020011261.1"/>
    <property type="gene ID" value="ENSCCRG00020005648.1"/>
</dbReference>
<dbReference type="GO" id="GO:0099041">
    <property type="term" value="P:vesicle tethering to Golgi"/>
    <property type="evidence" value="ECO:0007669"/>
    <property type="project" value="TreeGrafter"/>
</dbReference>
<dbReference type="InterPro" id="IPR039755">
    <property type="entry name" value="TBC1D23"/>
</dbReference>
<dbReference type="AlphaFoldDB" id="A0A8C2H1A6"/>
<reference evidence="7" key="1">
    <citation type="submission" date="2025-08" db="UniProtKB">
        <authorList>
            <consortium name="Ensembl"/>
        </authorList>
    </citation>
    <scope>IDENTIFICATION</scope>
</reference>
<evidence type="ECO:0000256" key="2">
    <source>
        <dbReference type="ARBA" id="ARBA00014207"/>
    </source>
</evidence>
<dbReference type="Gene3D" id="1.10.472.80">
    <property type="entry name" value="Ypt/Rab-GAP domain of gyp1p, domain 3"/>
    <property type="match status" value="1"/>
</dbReference>
<dbReference type="InterPro" id="IPR001763">
    <property type="entry name" value="Rhodanese-like_dom"/>
</dbReference>
<dbReference type="Pfam" id="PF19430">
    <property type="entry name" value="TBC1D23_C"/>
    <property type="match status" value="1"/>
</dbReference>
<evidence type="ECO:0000259" key="5">
    <source>
        <dbReference type="PROSITE" id="PS50086"/>
    </source>
</evidence>
<dbReference type="SUPFAM" id="SSF52821">
    <property type="entry name" value="Rhodanese/Cell cycle control phosphatase"/>
    <property type="match status" value="1"/>
</dbReference>
<proteinExistence type="predicted"/>
<dbReference type="Pfam" id="PF00581">
    <property type="entry name" value="Rhodanese"/>
    <property type="match status" value="1"/>
</dbReference>
<dbReference type="GO" id="GO:0007399">
    <property type="term" value="P:nervous system development"/>
    <property type="evidence" value="ECO:0007669"/>
    <property type="project" value="UniProtKB-ARBA"/>
</dbReference>
<dbReference type="InterPro" id="IPR035969">
    <property type="entry name" value="Rab-GAP_TBC_sf"/>
</dbReference>
<dbReference type="InterPro" id="IPR045799">
    <property type="entry name" value="TBC1D23_C"/>
</dbReference>
<feature type="domain" description="Rhodanese" evidence="6">
    <location>
        <begin position="330"/>
        <end position="442"/>
    </location>
</feature>
<dbReference type="Gene3D" id="3.40.250.10">
    <property type="entry name" value="Rhodanese-like domain"/>
    <property type="match status" value="1"/>
</dbReference>
<dbReference type="InterPro" id="IPR000195">
    <property type="entry name" value="Rab-GAP-TBC_dom"/>
</dbReference>
<evidence type="ECO:0000313" key="8">
    <source>
        <dbReference type="Proteomes" id="UP000694701"/>
    </source>
</evidence>
<dbReference type="FunFam" id="1.10.472.80:FF:000017">
    <property type="entry name" value="TBC1 domain family member 23"/>
    <property type="match status" value="1"/>
</dbReference>
<evidence type="ECO:0000256" key="4">
    <source>
        <dbReference type="ARBA" id="ARBA00023034"/>
    </source>
</evidence>
<evidence type="ECO:0000256" key="1">
    <source>
        <dbReference type="ARBA" id="ARBA00004601"/>
    </source>
</evidence>
<evidence type="ECO:0000256" key="3">
    <source>
        <dbReference type="ARBA" id="ARBA00022473"/>
    </source>
</evidence>
<dbReference type="PROSITE" id="PS50206">
    <property type="entry name" value="RHODANESE_3"/>
    <property type="match status" value="1"/>
</dbReference>
<dbReference type="PANTHER" id="PTHR13297:SF5">
    <property type="entry name" value="TBC1 DOMAIN FAMILY MEMBER 23"/>
    <property type="match status" value="1"/>
</dbReference>
<dbReference type="SMART" id="SM00164">
    <property type="entry name" value="TBC"/>
    <property type="match status" value="1"/>
</dbReference>
<sequence>MADAVGEVLQGSWNHDLADALDSAECDLDSDQDGVIQVRNLPPQQRAKLWMIALNVSGKGDSLSSWDAALDLAEQTLIHNRSQQIIDELGIPVEEGRDLVSDVESVITFYCKSRNVSFTPDLSWPHILKPLLGLQLSRKDLYNCFYAIMNKYIPRDCVVKGRPFHLFRLLLQYHEPELCSFLDTKKITPDSYAINWMGSLFSSNCLPEVSQALWDIYLQQADPFLIFFLMLIILVNAKDGILAQEGDSKEDIIKMLEQSPALLEAEDIEDLFSLAQYYNSKTPLSLRKENHNLVGSSLVALKEEDMDLSQALCLPVSVPEILQANQLQPEGVRFFVVDCRPAEQYNAGHLSTAFHLDSDLMLHNPSEFALSVKSLLEAQKQSLESGSVASGEHLCFMGSGREEEDMYMNMVLAHFLQKNKEFVSIAKGGFMALQQHLADINVEGPDNVYVHWIVSTSGSHSSLSSADGELNSTDGKGVKSLVNKMTFALKSKSVNVKEKVISFIENTSTPVDRHVSSSDRVGKPYRGVKPVFSIGDEEEYDTDEIDSSSISDDDRKEIVNIQTWINKPDVKHHVPCNEVKETGHMFPSHLLITATHMYCLREIAARKGFAYIQSRQALSSVVKITSKKKHPELITFKFGNNNAAGVEILAVERYLIPDAGDATKVIKQQIMKVLDAIESS</sequence>
<dbReference type="Proteomes" id="UP000694701">
    <property type="component" value="Unplaced"/>
</dbReference>
<evidence type="ECO:0000259" key="6">
    <source>
        <dbReference type="PROSITE" id="PS50206"/>
    </source>
</evidence>
<evidence type="ECO:0000313" key="7">
    <source>
        <dbReference type="Ensembl" id="ENSCCRP00020011261.1"/>
    </source>
</evidence>